<dbReference type="GO" id="GO:0006298">
    <property type="term" value="P:mismatch repair"/>
    <property type="evidence" value="ECO:0007669"/>
    <property type="project" value="UniProtKB-UniRule"/>
</dbReference>
<evidence type="ECO:0000256" key="4">
    <source>
        <dbReference type="ARBA" id="ARBA00022763"/>
    </source>
</evidence>
<evidence type="ECO:0000256" key="3">
    <source>
        <dbReference type="ARBA" id="ARBA00022759"/>
    </source>
</evidence>
<comment type="function">
    <text evidence="7">Sequence-specific endonuclease that cleaves unmethylated GATC sequences. It is involved in DNA mismatch repair.</text>
</comment>
<keyword evidence="3 7" id="KW-0255">Endonuclease</keyword>
<dbReference type="GO" id="GO:0005737">
    <property type="term" value="C:cytoplasm"/>
    <property type="evidence" value="ECO:0007669"/>
    <property type="project" value="UniProtKB-SubCell"/>
</dbReference>
<dbReference type="GO" id="GO:0006304">
    <property type="term" value="P:DNA modification"/>
    <property type="evidence" value="ECO:0007669"/>
    <property type="project" value="InterPro"/>
</dbReference>
<reference evidence="9" key="1">
    <citation type="submission" date="2022-05" db="EMBL/GenBank/DDBJ databases">
        <authorList>
            <person name="Pothier F. J."/>
        </authorList>
    </citation>
    <scope>NUCLEOTIDE SEQUENCE</scope>
    <source>
        <strain evidence="9">DAPP-PG734</strain>
    </source>
</reference>
<dbReference type="InterPro" id="IPR037057">
    <property type="entry name" value="DNA_rep_MutH/T2_RE_sf"/>
</dbReference>
<evidence type="ECO:0000256" key="6">
    <source>
        <dbReference type="ARBA" id="ARBA00023204"/>
    </source>
</evidence>
<dbReference type="Proteomes" id="UP001158961">
    <property type="component" value="Chromosome"/>
</dbReference>
<comment type="subcellular location">
    <subcellularLocation>
        <location evidence="7">Cytoplasm</location>
    </subcellularLocation>
</comment>
<dbReference type="Pfam" id="PF02976">
    <property type="entry name" value="MutH"/>
    <property type="match status" value="1"/>
</dbReference>
<evidence type="ECO:0000313" key="9">
    <source>
        <dbReference type="EMBL" id="CAH6194761.1"/>
    </source>
</evidence>
<evidence type="ECO:0000259" key="8">
    <source>
        <dbReference type="SMART" id="SM00927"/>
    </source>
</evidence>
<name>A0AAN2K4I2_ENTAG</name>
<dbReference type="AlphaFoldDB" id="A0AAN2K4I2"/>
<sequence length="225" mass="24871">MSYQPGPPEDEASLLTRAQDLAGLTLETLAARAGMPMPADLKRDKGWVGMLLEWHLGASAGSKAEQDFAHLGIELKTIPIDAQGKPLETTFVCVAPLTGNSGVTWLTSHVRHKLARVLWIPVEGGREIPLRERRVGAPLLWSPDAEEDEMLRQDWEELMDMIVLGRVEQITARHGAWLQIRPKAANSKALTEGIGDQGQPIMTLPRGFYLKKSFTGPLLARHFLL</sequence>
<dbReference type="RefSeq" id="WP_031593706.1">
    <property type="nucleotide sequence ID" value="NZ_JNVA01000063.1"/>
</dbReference>
<evidence type="ECO:0000313" key="10">
    <source>
        <dbReference type="Proteomes" id="UP001158961"/>
    </source>
</evidence>
<dbReference type="CDD" id="cd00583">
    <property type="entry name" value="MutH-like"/>
    <property type="match status" value="1"/>
</dbReference>
<keyword evidence="2 7" id="KW-0540">Nuclease</keyword>
<keyword evidence="1 7" id="KW-0963">Cytoplasm</keyword>
<dbReference type="GO" id="GO:0004519">
    <property type="term" value="F:endonuclease activity"/>
    <property type="evidence" value="ECO:0007669"/>
    <property type="project" value="UniProtKB-UniRule"/>
</dbReference>
<protein>
    <recommendedName>
        <fullName evidence="7">DNA mismatch repair protein MutH</fullName>
    </recommendedName>
    <alternativeName>
        <fullName evidence="7">Methyl-directed mismatch repair protein</fullName>
    </alternativeName>
</protein>
<dbReference type="InterPro" id="IPR004230">
    <property type="entry name" value="DNA_mismatch_repair_MutH"/>
</dbReference>
<comment type="similarity">
    <text evidence="7">Belongs to the MutH family.</text>
</comment>
<dbReference type="FunFam" id="3.40.600.10:FF:000001">
    <property type="entry name" value="DNA mismatch repair protein MutH"/>
    <property type="match status" value="1"/>
</dbReference>
<dbReference type="NCBIfam" id="NF003458">
    <property type="entry name" value="PRK05070.1"/>
    <property type="match status" value="1"/>
</dbReference>
<feature type="domain" description="DNA mismatch repair MutH/Type II restriction enzyme Sau3AI" evidence="8">
    <location>
        <begin position="56"/>
        <end position="154"/>
    </location>
</feature>
<dbReference type="SUPFAM" id="SSF52980">
    <property type="entry name" value="Restriction endonuclease-like"/>
    <property type="match status" value="1"/>
</dbReference>
<proteinExistence type="inferred from homology"/>
<dbReference type="GO" id="GO:0003677">
    <property type="term" value="F:DNA binding"/>
    <property type="evidence" value="ECO:0007669"/>
    <property type="project" value="InterPro"/>
</dbReference>
<keyword evidence="5 7" id="KW-0378">Hydrolase</keyword>
<dbReference type="EMBL" id="OW970315">
    <property type="protein sequence ID" value="CAH6194761.1"/>
    <property type="molecule type" value="Genomic_DNA"/>
</dbReference>
<evidence type="ECO:0000256" key="5">
    <source>
        <dbReference type="ARBA" id="ARBA00022801"/>
    </source>
</evidence>
<organism evidence="9 10">
    <name type="scientific">Enterobacter agglomerans</name>
    <name type="common">Erwinia herbicola</name>
    <name type="synonym">Pantoea agglomerans</name>
    <dbReference type="NCBI Taxonomy" id="549"/>
    <lineage>
        <taxon>Bacteria</taxon>
        <taxon>Pseudomonadati</taxon>
        <taxon>Pseudomonadota</taxon>
        <taxon>Gammaproteobacteria</taxon>
        <taxon>Enterobacterales</taxon>
        <taxon>Erwiniaceae</taxon>
        <taxon>Pantoea</taxon>
        <taxon>Pantoea agglomerans group</taxon>
    </lineage>
</organism>
<dbReference type="HAMAP" id="MF_00759">
    <property type="entry name" value="MutH"/>
    <property type="match status" value="1"/>
</dbReference>
<keyword evidence="6 7" id="KW-0234">DNA repair</keyword>
<gene>
    <name evidence="7 9" type="primary">mutH</name>
    <name evidence="9" type="ORF">DAPPPG734_04025</name>
</gene>
<dbReference type="InterPro" id="IPR011337">
    <property type="entry name" value="DNA_rep_MutH/RE_typeII_Sau3AI"/>
</dbReference>
<evidence type="ECO:0000256" key="2">
    <source>
        <dbReference type="ARBA" id="ARBA00022722"/>
    </source>
</evidence>
<evidence type="ECO:0000256" key="1">
    <source>
        <dbReference type="ARBA" id="ARBA00022490"/>
    </source>
</evidence>
<evidence type="ECO:0000256" key="7">
    <source>
        <dbReference type="HAMAP-Rule" id="MF_00759"/>
    </source>
</evidence>
<keyword evidence="4 7" id="KW-0227">DNA damage</keyword>
<dbReference type="SMART" id="SM00927">
    <property type="entry name" value="MutH"/>
    <property type="match status" value="1"/>
</dbReference>
<dbReference type="NCBIfam" id="TIGR02248">
    <property type="entry name" value="mutH_TIGR"/>
    <property type="match status" value="1"/>
</dbReference>
<accession>A0AAN2K4I2</accession>
<dbReference type="Gene3D" id="3.40.600.10">
    <property type="entry name" value="DNA mismatch repair MutH/Restriction endonuclease, type II"/>
    <property type="match status" value="1"/>
</dbReference>
<dbReference type="InterPro" id="IPR011335">
    <property type="entry name" value="Restrct_endonuc-II-like"/>
</dbReference>
<dbReference type="GO" id="GO:0016787">
    <property type="term" value="F:hydrolase activity"/>
    <property type="evidence" value="ECO:0007669"/>
    <property type="project" value="UniProtKB-KW"/>
</dbReference>